<accession>Q6ANZ1</accession>
<gene>
    <name evidence="1" type="ordered locus">DP1204</name>
</gene>
<dbReference type="Proteomes" id="UP000000602">
    <property type="component" value="Chromosome"/>
</dbReference>
<dbReference type="HOGENOM" id="CLU_2205839_0_0_7"/>
<reference evidence="2" key="1">
    <citation type="journal article" date="2004" name="Environ. Microbiol.">
        <title>The genome of Desulfotalea psychrophila, a sulfate-reducing bacterium from permanently cold Arctic sediments.</title>
        <authorList>
            <person name="Rabus R."/>
            <person name="Ruepp A."/>
            <person name="Frickey T."/>
            <person name="Rattei T."/>
            <person name="Fartmann B."/>
            <person name="Stark M."/>
            <person name="Bauer M."/>
            <person name="Zibat A."/>
            <person name="Lombardot T."/>
            <person name="Becker I."/>
            <person name="Amann J."/>
            <person name="Gellner K."/>
            <person name="Teeling H."/>
            <person name="Leuschner W.D."/>
            <person name="Gloeckner F.-O."/>
            <person name="Lupas A.N."/>
            <person name="Amann R."/>
            <person name="Klenk H.-P."/>
        </authorList>
    </citation>
    <scope>NUCLEOTIDE SEQUENCE [LARGE SCALE GENOMIC DNA]</scope>
    <source>
        <strain evidence="2">DSM 12343 / LSv54</strain>
    </source>
</reference>
<protein>
    <submittedName>
        <fullName evidence="1">Uncharacterized protein</fullName>
    </submittedName>
</protein>
<evidence type="ECO:0000313" key="1">
    <source>
        <dbReference type="EMBL" id="CAG35933.1"/>
    </source>
</evidence>
<dbReference type="STRING" id="177439.DP1204"/>
<sequence>MEQDVLNRFYKTLMEWILVQDIVLAFLLRQKRYSLINLHNYLKPRGVYHHNKFRTRGECHTHTDLSLPSLRTYLWSVSHSIFSRGHYPGFRRTNLRISAHKSQIPLI</sequence>
<evidence type="ECO:0000313" key="2">
    <source>
        <dbReference type="Proteomes" id="UP000000602"/>
    </source>
</evidence>
<keyword evidence="2" id="KW-1185">Reference proteome</keyword>
<dbReference type="AlphaFoldDB" id="Q6ANZ1"/>
<dbReference type="EMBL" id="CR522870">
    <property type="protein sequence ID" value="CAG35933.1"/>
    <property type="molecule type" value="Genomic_DNA"/>
</dbReference>
<dbReference type="KEGG" id="dps:DP1204"/>
<organism evidence="1 2">
    <name type="scientific">Desulfotalea psychrophila (strain LSv54 / DSM 12343)</name>
    <dbReference type="NCBI Taxonomy" id="177439"/>
    <lineage>
        <taxon>Bacteria</taxon>
        <taxon>Pseudomonadati</taxon>
        <taxon>Thermodesulfobacteriota</taxon>
        <taxon>Desulfobulbia</taxon>
        <taxon>Desulfobulbales</taxon>
        <taxon>Desulfocapsaceae</taxon>
        <taxon>Desulfotalea</taxon>
    </lineage>
</organism>
<proteinExistence type="predicted"/>
<name>Q6ANZ1_DESPS</name>